<dbReference type="AlphaFoldDB" id="A0A1G4J3K7"/>
<gene>
    <name evidence="2" type="ORF">LADA_0D01046G</name>
</gene>
<sequence length="390" mass="43196">MSQKTSIPLFSVAGKQYRVVVEARDDRVLSYNLESDSTAVSDDVDKNGLLFGADIVVLDSVNSGTGRTKLGDFCRNIIEPVFKELHLESRTIRTQSPDSVTQLARTFKTTAKTTIVLFLSGDTTISEFLNNLPQGSAGGLTGKSSVVLLPLPFGSGNAWATSLQILCPVTAFRNLLHNNLKPTRFPLYRATFPNSYEIVFFIIFSVGFHANLLHLCQEPRFDNLGVEKFQLAAQEILDTYRLDYSFHIPTKTTPVQLAYFALINTPNLEKTYKPSPMSDPLKQQLHLLGYSATLKQPDLVARIMKGYENKTGDDISGDGVLYEALESDFSITLRDTPESSSRTAFDICCDGHLLNMLQLQVKGAPFDGKISIKFINDYSDLDLQVLVPSS</sequence>
<name>A0A1G4J3K7_9SACH</name>
<dbReference type="Pfam" id="PF00781">
    <property type="entry name" value="DAGK_cat"/>
    <property type="match status" value="1"/>
</dbReference>
<dbReference type="InterPro" id="IPR001206">
    <property type="entry name" value="Diacylglycerol_kinase_cat_dom"/>
</dbReference>
<dbReference type="InterPro" id="IPR017438">
    <property type="entry name" value="ATP-NAD_kinase_N"/>
</dbReference>
<reference evidence="2 3" key="1">
    <citation type="submission" date="2016-03" db="EMBL/GenBank/DDBJ databases">
        <authorList>
            <person name="Devillers H."/>
        </authorList>
    </citation>
    <scope>NUCLEOTIDE SEQUENCE [LARGE SCALE GENOMIC DNA]</scope>
    <source>
        <strain evidence="2">CBS 10888</strain>
    </source>
</reference>
<dbReference type="InterPro" id="IPR016064">
    <property type="entry name" value="NAD/diacylglycerol_kinase_sf"/>
</dbReference>
<dbReference type="PANTHER" id="PTHR12358:SF108">
    <property type="entry name" value="DAGKC DOMAIN-CONTAINING PROTEIN"/>
    <property type="match status" value="1"/>
</dbReference>
<dbReference type="GO" id="GO:0005737">
    <property type="term" value="C:cytoplasm"/>
    <property type="evidence" value="ECO:0007669"/>
    <property type="project" value="TreeGrafter"/>
</dbReference>
<feature type="domain" description="DAGKc" evidence="1">
    <location>
        <begin position="52"/>
        <end position="196"/>
    </location>
</feature>
<accession>A0A1G4J3K7</accession>
<dbReference type="EMBL" id="LT598454">
    <property type="protein sequence ID" value="SCU84318.1"/>
    <property type="molecule type" value="Genomic_DNA"/>
</dbReference>
<dbReference type="OrthoDB" id="3853857at2759"/>
<dbReference type="InterPro" id="IPR050187">
    <property type="entry name" value="Lipid_Phosphate_FormReg"/>
</dbReference>
<dbReference type="GO" id="GO:0046512">
    <property type="term" value="P:sphingosine biosynthetic process"/>
    <property type="evidence" value="ECO:0007669"/>
    <property type="project" value="TreeGrafter"/>
</dbReference>
<evidence type="ECO:0000313" key="2">
    <source>
        <dbReference type="EMBL" id="SCU84318.1"/>
    </source>
</evidence>
<dbReference type="PROSITE" id="PS50146">
    <property type="entry name" value="DAGK"/>
    <property type="match status" value="1"/>
</dbReference>
<dbReference type="Proteomes" id="UP000190274">
    <property type="component" value="Chromosome D"/>
</dbReference>
<keyword evidence="3" id="KW-1185">Reference proteome</keyword>
<dbReference type="PANTHER" id="PTHR12358">
    <property type="entry name" value="SPHINGOSINE KINASE"/>
    <property type="match status" value="1"/>
</dbReference>
<organism evidence="2 3">
    <name type="scientific">Lachancea dasiensis</name>
    <dbReference type="NCBI Taxonomy" id="1072105"/>
    <lineage>
        <taxon>Eukaryota</taxon>
        <taxon>Fungi</taxon>
        <taxon>Dikarya</taxon>
        <taxon>Ascomycota</taxon>
        <taxon>Saccharomycotina</taxon>
        <taxon>Saccharomycetes</taxon>
        <taxon>Saccharomycetales</taxon>
        <taxon>Saccharomycetaceae</taxon>
        <taxon>Lachancea</taxon>
    </lineage>
</organism>
<evidence type="ECO:0000259" key="1">
    <source>
        <dbReference type="PROSITE" id="PS50146"/>
    </source>
</evidence>
<dbReference type="GO" id="GO:0001727">
    <property type="term" value="F:lipid kinase activity"/>
    <property type="evidence" value="ECO:0007669"/>
    <property type="project" value="TreeGrafter"/>
</dbReference>
<dbReference type="SUPFAM" id="SSF111331">
    <property type="entry name" value="NAD kinase/diacylglycerol kinase-like"/>
    <property type="match status" value="1"/>
</dbReference>
<evidence type="ECO:0000313" key="3">
    <source>
        <dbReference type="Proteomes" id="UP000190274"/>
    </source>
</evidence>
<protein>
    <submittedName>
        <fullName evidence="2">LADA_0D01046g1_1</fullName>
    </submittedName>
</protein>
<proteinExistence type="predicted"/>
<dbReference type="Gene3D" id="3.40.50.10330">
    <property type="entry name" value="Probable inorganic polyphosphate/atp-NAD kinase, domain 1"/>
    <property type="match status" value="1"/>
</dbReference>
<dbReference type="GO" id="GO:0016020">
    <property type="term" value="C:membrane"/>
    <property type="evidence" value="ECO:0007669"/>
    <property type="project" value="TreeGrafter"/>
</dbReference>